<dbReference type="Pfam" id="PF13580">
    <property type="entry name" value="SIS_2"/>
    <property type="match status" value="1"/>
</dbReference>
<dbReference type="InterPro" id="IPR035461">
    <property type="entry name" value="GmhA/DiaA"/>
</dbReference>
<dbReference type="EMBL" id="CP000111">
    <property type="protein sequence ID" value="ABB50407.1"/>
    <property type="molecule type" value="Genomic_DNA"/>
</dbReference>
<dbReference type="RefSeq" id="WP_011376893.1">
    <property type="nucleotide sequence ID" value="NC_007577.1"/>
</dbReference>
<dbReference type="PANTHER" id="PTHR30390">
    <property type="entry name" value="SEDOHEPTULOSE 7-PHOSPHATE ISOMERASE / DNAA INITIATOR-ASSOCIATING FACTOR FOR REPLICATION INITIATION"/>
    <property type="match status" value="1"/>
</dbReference>
<gene>
    <name evidence="2" type="ordered locus">PMT9312_1347</name>
</gene>
<dbReference type="AlphaFoldDB" id="Q319N8"/>
<dbReference type="PANTHER" id="PTHR30390:SF6">
    <property type="entry name" value="DNAA INITIATOR-ASSOCIATING PROTEIN DIAA"/>
    <property type="match status" value="1"/>
</dbReference>
<reference evidence="3" key="1">
    <citation type="submission" date="2005-07" db="EMBL/GenBank/DDBJ databases">
        <title>Complete sequence of Prochlorococcus marinus str. MIT 9312.</title>
        <authorList>
            <consortium name="US DOE Joint Genome Institute"/>
            <person name="Copeland A."/>
            <person name="Lucas S."/>
            <person name="Lapidus A."/>
            <person name="Barry K."/>
            <person name="Detter J.C."/>
            <person name="Glavina T."/>
            <person name="Hammon N."/>
            <person name="Israni S."/>
            <person name="Pitluck S."/>
            <person name="Thiel J."/>
            <person name="Schmutz J."/>
            <person name="Larimer F."/>
            <person name="Land M."/>
            <person name="Kyrpides N."/>
            <person name="Lykidis A."/>
            <person name="Richardson P."/>
        </authorList>
    </citation>
    <scope>NUCLEOTIDE SEQUENCE [LARGE SCALE GENOMIC DNA]</scope>
    <source>
        <strain evidence="3">MIT 9312</strain>
    </source>
</reference>
<evidence type="ECO:0000259" key="1">
    <source>
        <dbReference type="PROSITE" id="PS51464"/>
    </source>
</evidence>
<feature type="domain" description="SIS" evidence="1">
    <location>
        <begin position="145"/>
        <end position="302"/>
    </location>
</feature>
<dbReference type="PROSITE" id="PS51464">
    <property type="entry name" value="SIS"/>
    <property type="match status" value="1"/>
</dbReference>
<evidence type="ECO:0000313" key="3">
    <source>
        <dbReference type="Proteomes" id="UP000002715"/>
    </source>
</evidence>
<dbReference type="OrthoDB" id="7847955at2"/>
<proteinExistence type="predicted"/>
<sequence length="302" mass="33529">MKTYVFDIDGTICTNTYGEYKKAEPFLENILKVNSLYENGNYIKYFTARGSGTGIDWHDLTKKQLDTWGAKYHELILGKPEGDFYIDDKGKNALTYNWANTSIPLNDKNYGNVIKQEIIKSINTLENFLENHSSISSIEKVSKLCQECLKKGGKIIFAGNGGSFADAQHLSAEFISKLLTDRNPLPAIALGTNSSSTTAIGNDYGFENIFSRELDALGNSNDLFLAFSTSGNSQNIINALKKCEENSINYFIFTGKDGGLCSELFSNIIKVPSDNTAIIQQLHITLGHIICKLAEQNFLNHE</sequence>
<name>Q319N8_PROM9</name>
<dbReference type="Gene3D" id="3.40.50.1000">
    <property type="entry name" value="HAD superfamily/HAD-like"/>
    <property type="match status" value="1"/>
</dbReference>
<dbReference type="SUPFAM" id="SSF53697">
    <property type="entry name" value="SIS domain"/>
    <property type="match status" value="1"/>
</dbReference>
<dbReference type="Gene3D" id="3.40.50.10490">
    <property type="entry name" value="Glucose-6-phosphate isomerase like protein, domain 1"/>
    <property type="match status" value="1"/>
</dbReference>
<dbReference type="GO" id="GO:0016853">
    <property type="term" value="F:isomerase activity"/>
    <property type="evidence" value="ECO:0007669"/>
    <property type="project" value="UniProtKB-KW"/>
</dbReference>
<dbReference type="InterPro" id="IPR046348">
    <property type="entry name" value="SIS_dom_sf"/>
</dbReference>
<dbReference type="InterPro" id="IPR001347">
    <property type="entry name" value="SIS_dom"/>
</dbReference>
<dbReference type="GO" id="GO:1901135">
    <property type="term" value="P:carbohydrate derivative metabolic process"/>
    <property type="evidence" value="ECO:0007669"/>
    <property type="project" value="InterPro"/>
</dbReference>
<dbReference type="InterPro" id="IPR050099">
    <property type="entry name" value="SIS_GmhA/DiaA_subfam"/>
</dbReference>
<protein>
    <submittedName>
        <fullName evidence="2">Phosphoheptose isomerase</fullName>
        <ecNumber evidence="2">5.3.1.-</ecNumber>
    </submittedName>
</protein>
<evidence type="ECO:0000313" key="2">
    <source>
        <dbReference type="EMBL" id="ABB50407.1"/>
    </source>
</evidence>
<dbReference type="KEGG" id="pmi:PMT9312_1347"/>
<dbReference type="eggNOG" id="COG0279">
    <property type="taxonomic scope" value="Bacteria"/>
</dbReference>
<dbReference type="CDD" id="cd05006">
    <property type="entry name" value="SIS_GmhA"/>
    <property type="match status" value="1"/>
</dbReference>
<keyword evidence="2" id="KW-0413">Isomerase</keyword>
<accession>Q319N8</accession>
<dbReference type="InterPro" id="IPR023214">
    <property type="entry name" value="HAD_sf"/>
</dbReference>
<dbReference type="EC" id="5.3.1.-" evidence="2"/>
<dbReference type="STRING" id="74546.PMT9312_1347"/>
<dbReference type="SUPFAM" id="SSF56784">
    <property type="entry name" value="HAD-like"/>
    <property type="match status" value="1"/>
</dbReference>
<dbReference type="Proteomes" id="UP000002715">
    <property type="component" value="Chromosome"/>
</dbReference>
<dbReference type="InterPro" id="IPR036412">
    <property type="entry name" value="HAD-like_sf"/>
</dbReference>
<dbReference type="GO" id="GO:0097367">
    <property type="term" value="F:carbohydrate derivative binding"/>
    <property type="evidence" value="ECO:0007669"/>
    <property type="project" value="InterPro"/>
</dbReference>
<dbReference type="HOGENOM" id="CLU_920888_0_0_3"/>
<organism evidence="2 3">
    <name type="scientific">Prochlorococcus marinus (strain MIT 9312)</name>
    <dbReference type="NCBI Taxonomy" id="74546"/>
    <lineage>
        <taxon>Bacteria</taxon>
        <taxon>Bacillati</taxon>
        <taxon>Cyanobacteriota</taxon>
        <taxon>Cyanophyceae</taxon>
        <taxon>Synechococcales</taxon>
        <taxon>Prochlorococcaceae</taxon>
        <taxon>Prochlorococcus</taxon>
    </lineage>
</organism>